<reference evidence="5" key="2">
    <citation type="submission" date="2016-10" db="EMBL/GenBank/DDBJ databases">
        <authorList>
            <person name="de Groot N.N."/>
        </authorList>
    </citation>
    <scope>NUCLEOTIDE SEQUENCE [LARGE SCALE GENOMIC DNA]</scope>
    <source>
        <strain evidence="5">CGMCC 1.12397</strain>
    </source>
</reference>
<gene>
    <name evidence="4" type="ORF">DWB78_03630</name>
    <name evidence="5" type="ORF">SAMN05216278_1914</name>
</gene>
<feature type="transmembrane region" description="Helical" evidence="2">
    <location>
        <begin position="400"/>
        <end position="422"/>
    </location>
</feature>
<keyword evidence="7" id="KW-1185">Reference proteome</keyword>
<dbReference type="OrthoDB" id="313515at2157"/>
<feature type="region of interest" description="Disordered" evidence="1">
    <location>
        <begin position="1"/>
        <end position="38"/>
    </location>
</feature>
<feature type="transmembrane region" description="Helical" evidence="2">
    <location>
        <begin position="376"/>
        <end position="394"/>
    </location>
</feature>
<dbReference type="InterPro" id="IPR038731">
    <property type="entry name" value="RgtA/B/C-like"/>
</dbReference>
<dbReference type="InterPro" id="IPR019962">
    <property type="entry name" value="CHP03663"/>
</dbReference>
<dbReference type="EMBL" id="FNKQ01000002">
    <property type="protein sequence ID" value="SDQ54486.1"/>
    <property type="molecule type" value="Genomic_DNA"/>
</dbReference>
<feature type="transmembrane region" description="Helical" evidence="2">
    <location>
        <begin position="117"/>
        <end position="137"/>
    </location>
</feature>
<dbReference type="EMBL" id="QQST01000001">
    <property type="protein sequence ID" value="RDI70890.1"/>
    <property type="molecule type" value="Genomic_DNA"/>
</dbReference>
<organism evidence="5 6">
    <name type="scientific">Halopelagius longus</name>
    <dbReference type="NCBI Taxonomy" id="1236180"/>
    <lineage>
        <taxon>Archaea</taxon>
        <taxon>Methanobacteriati</taxon>
        <taxon>Methanobacteriota</taxon>
        <taxon>Stenosarchaea group</taxon>
        <taxon>Halobacteria</taxon>
        <taxon>Halobacteriales</taxon>
        <taxon>Haloferacaceae</taxon>
    </lineage>
</organism>
<dbReference type="PIRSF" id="PIRSF030218">
    <property type="entry name" value="Mannosyltr_MA4085_prd"/>
    <property type="match status" value="1"/>
</dbReference>
<feature type="transmembrane region" description="Helical" evidence="2">
    <location>
        <begin position="268"/>
        <end position="290"/>
    </location>
</feature>
<dbReference type="Pfam" id="PF13231">
    <property type="entry name" value="PMT_2"/>
    <property type="match status" value="1"/>
</dbReference>
<feature type="transmembrane region" description="Helical" evidence="2">
    <location>
        <begin position="90"/>
        <end position="110"/>
    </location>
</feature>
<accession>A0A1H1BSS2</accession>
<evidence type="ECO:0000313" key="4">
    <source>
        <dbReference type="EMBL" id="RDI70890.1"/>
    </source>
</evidence>
<dbReference type="PANTHER" id="PTHR41710">
    <property type="entry name" value="GLYCOSYL TRANSFERASE, FAMILY 39"/>
    <property type="match status" value="1"/>
</dbReference>
<dbReference type="InterPro" id="IPR016950">
    <property type="entry name" value="Manno-Trfase_MA4085_prd"/>
</dbReference>
<keyword evidence="2" id="KW-0812">Transmembrane</keyword>
<dbReference type="PANTHER" id="PTHR41710:SF2">
    <property type="entry name" value="GLYCOSYL TRANSFERASE FAMILY 39_83 DOMAIN-CONTAINING PROTEIN"/>
    <property type="match status" value="1"/>
</dbReference>
<evidence type="ECO:0000313" key="7">
    <source>
        <dbReference type="Proteomes" id="UP000255421"/>
    </source>
</evidence>
<feature type="region of interest" description="Disordered" evidence="1">
    <location>
        <begin position="612"/>
        <end position="639"/>
    </location>
</feature>
<dbReference type="RefSeq" id="WP_092536391.1">
    <property type="nucleotide sequence ID" value="NZ_FNKQ01000002.1"/>
</dbReference>
<evidence type="ECO:0000313" key="5">
    <source>
        <dbReference type="EMBL" id="SDQ54486.1"/>
    </source>
</evidence>
<keyword evidence="2" id="KW-1133">Transmembrane helix</keyword>
<dbReference type="AlphaFoldDB" id="A0A1H1BSS2"/>
<feature type="domain" description="Glycosyltransferase RgtA/B/C/D-like" evidence="3">
    <location>
        <begin position="97"/>
        <end position="231"/>
    </location>
</feature>
<feature type="transmembrane region" description="Helical" evidence="2">
    <location>
        <begin position="143"/>
        <end position="163"/>
    </location>
</feature>
<feature type="transmembrane region" description="Helical" evidence="2">
    <location>
        <begin position="212"/>
        <end position="227"/>
    </location>
</feature>
<feature type="compositionally biased region" description="Low complexity" evidence="1">
    <location>
        <begin position="1"/>
        <end position="27"/>
    </location>
</feature>
<sequence>MSSDEVSSSSTSSSASSSATVEESTATRTDAKTRAERRHRHGYSRALLGVIAAAAVALVLRVVALGGRIMHWDEGRVGYWILRYHETDYFVYRPIVHGPFLQIVNDWLLAVADPSDFLVRLPVAVVGGLLPIAAWLFRERLERTEVVAFAAILALNPLLVYYSRFMRNDVLVAAFSLFALGFVVRGFDTGKLRYAFPAAASMGLAFTTKENAILYLVCFLGAAFLLADHRLLSATARGESAGEVFGRRWPRAVAARLRGHGETTGRSLLRVGGTLVASALLFLGIVWFFYAPRPDLWQAFGGSASLTNVLEAGTVGAAEKFADTWAGGGHQDHAYLPFLHDFLETMVYGAPAVIAFAVVGVFVDRYGFRGGRYREFVAFATYWGIASVLGYPIATDIEAPWAVVHAVVPLAVPAAVGVAFVFESGREALSADDAVSVGLAALVVLASLGGVAAANAAYFNSASEENKQVLQWAQPENDLKPTMETVGAVAQANEGTDVLFYGTTAPGSDDELFYVEDESSLRTPPPGGPAWHDRLPLPWYLEMYGAEVTSTSPDASPEEALQDAPPVVIAKDFSRDEVEPHLDGYEAFEHKFRLWNDGVVVFIDREALNGVSGPDVNVDSADNLRSAGGGGATNASVPA</sequence>
<dbReference type="Proteomes" id="UP000255421">
    <property type="component" value="Unassembled WGS sequence"/>
</dbReference>
<feature type="transmembrane region" description="Helical" evidence="2">
    <location>
        <begin position="46"/>
        <end position="70"/>
    </location>
</feature>
<protein>
    <submittedName>
        <fullName evidence="5">TIGR03663 family protein</fullName>
    </submittedName>
</protein>
<feature type="transmembrane region" description="Helical" evidence="2">
    <location>
        <begin position="170"/>
        <end position="187"/>
    </location>
</feature>
<name>A0A1H1BSS2_9EURY</name>
<reference evidence="4 7" key="3">
    <citation type="submission" date="2018-07" db="EMBL/GenBank/DDBJ databases">
        <title>Genome sequence of extremly halophilic archaeon Halopelagius longus strain BC12-B1.</title>
        <authorList>
            <person name="Zhang X."/>
        </authorList>
    </citation>
    <scope>NUCLEOTIDE SEQUENCE [LARGE SCALE GENOMIC DNA]</scope>
    <source>
        <strain evidence="4 7">BC12-B1</strain>
    </source>
</reference>
<evidence type="ECO:0000256" key="2">
    <source>
        <dbReference type="SAM" id="Phobius"/>
    </source>
</evidence>
<evidence type="ECO:0000259" key="3">
    <source>
        <dbReference type="Pfam" id="PF13231"/>
    </source>
</evidence>
<reference evidence="6" key="1">
    <citation type="submission" date="2016-10" db="EMBL/GenBank/DDBJ databases">
        <authorList>
            <person name="Varghese N."/>
            <person name="Submissions S."/>
        </authorList>
    </citation>
    <scope>NUCLEOTIDE SEQUENCE [LARGE SCALE GENOMIC DNA]</scope>
    <source>
        <strain evidence="6">CGMCC 1.12397</strain>
    </source>
</reference>
<evidence type="ECO:0000313" key="6">
    <source>
        <dbReference type="Proteomes" id="UP000199289"/>
    </source>
</evidence>
<dbReference type="Proteomes" id="UP000199289">
    <property type="component" value="Unassembled WGS sequence"/>
</dbReference>
<evidence type="ECO:0000256" key="1">
    <source>
        <dbReference type="SAM" id="MobiDB-lite"/>
    </source>
</evidence>
<keyword evidence="2" id="KW-0472">Membrane</keyword>
<dbReference type="NCBIfam" id="TIGR03663">
    <property type="entry name" value="flippase activity-associated protein Agl23"/>
    <property type="match status" value="1"/>
</dbReference>
<feature type="transmembrane region" description="Helical" evidence="2">
    <location>
        <begin position="434"/>
        <end position="459"/>
    </location>
</feature>
<proteinExistence type="predicted"/>
<feature type="transmembrane region" description="Helical" evidence="2">
    <location>
        <begin position="345"/>
        <end position="364"/>
    </location>
</feature>